<dbReference type="Pfam" id="PF00400">
    <property type="entry name" value="WD40"/>
    <property type="match status" value="1"/>
</dbReference>
<comment type="subcellular location">
    <subcellularLocation>
        <location evidence="1">Cytoplasm</location>
    </subcellularLocation>
</comment>
<comment type="caution">
    <text evidence="8">The sequence shown here is derived from an EMBL/GenBank/DDBJ whole genome shotgun (WGS) entry which is preliminary data.</text>
</comment>
<dbReference type="SMART" id="SM00320">
    <property type="entry name" value="WD40"/>
    <property type="match status" value="7"/>
</dbReference>
<dbReference type="Proteomes" id="UP000838763">
    <property type="component" value="Unassembled WGS sequence"/>
</dbReference>
<keyword evidence="2" id="KW-0963">Cytoplasm</keyword>
<evidence type="ECO:0000256" key="1">
    <source>
        <dbReference type="ARBA" id="ARBA00004496"/>
    </source>
</evidence>
<gene>
    <name evidence="8" type="ORF">PPNO1_LOCUS8185</name>
</gene>
<dbReference type="InterPro" id="IPR019775">
    <property type="entry name" value="WD40_repeat_CS"/>
</dbReference>
<dbReference type="InterPro" id="IPR051973">
    <property type="entry name" value="tRNA_Anticodon_Mtase-Reg"/>
</dbReference>
<dbReference type="PANTHER" id="PTHR14344">
    <property type="entry name" value="WD REPEAT PROTEIN"/>
    <property type="match status" value="1"/>
</dbReference>
<evidence type="ECO:0000256" key="6">
    <source>
        <dbReference type="ARBA" id="ARBA00038255"/>
    </source>
</evidence>
<dbReference type="InterPro" id="IPR015943">
    <property type="entry name" value="WD40/YVTN_repeat-like_dom_sf"/>
</dbReference>
<evidence type="ECO:0000256" key="5">
    <source>
        <dbReference type="ARBA" id="ARBA00022737"/>
    </source>
</evidence>
<evidence type="ECO:0000256" key="3">
    <source>
        <dbReference type="ARBA" id="ARBA00022574"/>
    </source>
</evidence>
<accession>A0A9P1ME71</accession>
<name>A0A9P1ME71_9PEZI</name>
<organism evidence="8 9">
    <name type="scientific">Parascedosporium putredinis</name>
    <dbReference type="NCBI Taxonomy" id="1442378"/>
    <lineage>
        <taxon>Eukaryota</taxon>
        <taxon>Fungi</taxon>
        <taxon>Dikarya</taxon>
        <taxon>Ascomycota</taxon>
        <taxon>Pezizomycotina</taxon>
        <taxon>Sordariomycetes</taxon>
        <taxon>Hypocreomycetidae</taxon>
        <taxon>Microascales</taxon>
        <taxon>Microascaceae</taxon>
        <taxon>Parascedosporium</taxon>
    </lineage>
</organism>
<evidence type="ECO:0000313" key="8">
    <source>
        <dbReference type="EMBL" id="CAI4218606.1"/>
    </source>
</evidence>
<reference evidence="8" key="1">
    <citation type="submission" date="2022-11" db="EMBL/GenBank/DDBJ databases">
        <authorList>
            <person name="Scott C."/>
            <person name="Bruce N."/>
        </authorList>
    </citation>
    <scope>NUCLEOTIDE SEQUENCE</scope>
</reference>
<dbReference type="InterPro" id="IPR001680">
    <property type="entry name" value="WD40_rpt"/>
</dbReference>
<dbReference type="AlphaFoldDB" id="A0A9P1ME71"/>
<dbReference type="PROSITE" id="PS00678">
    <property type="entry name" value="WD_REPEATS_1"/>
    <property type="match status" value="1"/>
</dbReference>
<keyword evidence="4" id="KW-0819">tRNA processing</keyword>
<dbReference type="SUPFAM" id="SSF50978">
    <property type="entry name" value="WD40 repeat-like"/>
    <property type="match status" value="3"/>
</dbReference>
<dbReference type="PROSITE" id="PS50231">
    <property type="entry name" value="RICIN_B_LECTIN"/>
    <property type="match status" value="1"/>
</dbReference>
<dbReference type="EMBL" id="CALLCH030000018">
    <property type="protein sequence ID" value="CAI4218606.1"/>
    <property type="molecule type" value="Genomic_DNA"/>
</dbReference>
<keyword evidence="5" id="KW-0677">Repeat</keyword>
<evidence type="ECO:0000256" key="7">
    <source>
        <dbReference type="PROSITE-ProRule" id="PRU00221"/>
    </source>
</evidence>
<dbReference type="PANTHER" id="PTHR14344:SF3">
    <property type="entry name" value="WD REPEAT-CONTAINING PROTEIN 6"/>
    <property type="match status" value="1"/>
</dbReference>
<feature type="repeat" description="WD" evidence="7">
    <location>
        <begin position="193"/>
        <end position="235"/>
    </location>
</feature>
<dbReference type="PROSITE" id="PS50294">
    <property type="entry name" value="WD_REPEATS_REGION"/>
    <property type="match status" value="1"/>
</dbReference>
<proteinExistence type="inferred from homology"/>
<dbReference type="GO" id="GO:0030488">
    <property type="term" value="P:tRNA methylation"/>
    <property type="evidence" value="ECO:0007669"/>
    <property type="project" value="TreeGrafter"/>
</dbReference>
<evidence type="ECO:0000256" key="4">
    <source>
        <dbReference type="ARBA" id="ARBA00022694"/>
    </source>
</evidence>
<sequence length="969" mass="105216">MAPRPGSRRDAVLTPVTALAFLSTTTSTHEGSPAQAYLLVGEDTQLKIYDVESRTLCREFRVFVEQPIHGIRVTSGRVLVWGSRRVAVCSTEAIEVALATETDVELCFGTGLASDWIYDGAVSPNDPDSAVLITAHNEVLPISWTDPHPGLPPPSSPPDCVLVAGGTVFGEILVWTCRGAGSARRACQVIDVLAGHEGSIFGVQLSEEVCLPNGQSLRLLASCSDDRTIRVWDVSGVSLSRGDASDNGSREMLLHEARETGIWSVKFAPIKCATLPQPALTLYSFGEDSTAQRWELDLSNFRPGEAGETGKLTNKRIFSNHDGKHLWASALTLNHDGSNLIATGGADGKVALVTDDSSHFPEGESGDEGTANMTVVSHGTLEFLEPAQGEKVQRGRNRYDFLHRYAFITPDDMLAITKFGKLLVGSFQGSDATWTEVHIADDEYRADLKAISVITPVAPGKAILGMTTRNLYLYSENTLSCLAVVRGKVLNLISLDYTGDMATFLVTMYDNRDIQIFTLNLSTREIVSDTVLPGVDERFALTSAGQFHGYLVIGSRNGFMEVFKLEDGQYVRSAQIGPRSDDAITSICPLPGQIPQGLLRHETSPPFGPQIEDAWFCGGVEGPADLILSGFRSKNFVVWNESKREMIASVDCGGAHRTFAHTKSPMAGHLRFAFTKASTVYIHSQKGANSSTLKWGTHGREIRAVAAQEPAHHLRGRTPSTSPSYFATGSEDTVIRIWQRPTTSREPREVASMNVHMTGIQSLKWCGQDYLLSSGGNEDFFVWRVSEVDASFSGLAVFCEAVFQDKSPDEDLRIMDFDVSAEGEKRLLITMAFSNSIFKTYRYCPLRGLAMARAPLSFSPWGVYRRMPDAIEVSNVSAATITDKFVVKSAHAAAINSVVGIHDGLVATVSNDQRLKIWRVTVNAGKVVAVTLEETRYSGVADPGSTPSFPTTSELGGAVALQIPSTRAT</sequence>
<dbReference type="OrthoDB" id="5594999at2759"/>
<dbReference type="GO" id="GO:0005737">
    <property type="term" value="C:cytoplasm"/>
    <property type="evidence" value="ECO:0007669"/>
    <property type="project" value="UniProtKB-SubCell"/>
</dbReference>
<protein>
    <recommendedName>
        <fullName evidence="10">WD repeat protein</fullName>
    </recommendedName>
</protein>
<evidence type="ECO:0000313" key="9">
    <source>
        <dbReference type="Proteomes" id="UP000838763"/>
    </source>
</evidence>
<keyword evidence="9" id="KW-1185">Reference proteome</keyword>
<dbReference type="PROSITE" id="PS50082">
    <property type="entry name" value="WD_REPEATS_2"/>
    <property type="match status" value="1"/>
</dbReference>
<evidence type="ECO:0008006" key="10">
    <source>
        <dbReference type="Google" id="ProtNLM"/>
    </source>
</evidence>
<dbReference type="Gene3D" id="2.130.10.10">
    <property type="entry name" value="YVTN repeat-like/Quinoprotein amine dehydrogenase"/>
    <property type="match status" value="2"/>
</dbReference>
<comment type="similarity">
    <text evidence="6">Belongs to the WD repeat WDR6 family.</text>
</comment>
<evidence type="ECO:0000256" key="2">
    <source>
        <dbReference type="ARBA" id="ARBA00022490"/>
    </source>
</evidence>
<dbReference type="InterPro" id="IPR036322">
    <property type="entry name" value="WD40_repeat_dom_sf"/>
</dbReference>
<keyword evidence="3 7" id="KW-0853">WD repeat</keyword>